<evidence type="ECO:0000256" key="1">
    <source>
        <dbReference type="SAM" id="Phobius"/>
    </source>
</evidence>
<feature type="transmembrane region" description="Helical" evidence="1">
    <location>
        <begin position="54"/>
        <end position="77"/>
    </location>
</feature>
<accession>Q2W361</accession>
<dbReference type="HOGENOM" id="CLU_032635_1_0_5"/>
<protein>
    <submittedName>
        <fullName evidence="3">Uncharacterized conserved protein</fullName>
    </submittedName>
</protein>
<keyword evidence="4" id="KW-1185">Reference proteome</keyword>
<dbReference type="RefSeq" id="WP_011385287.1">
    <property type="nucleotide sequence ID" value="NC_007626.1"/>
</dbReference>
<feature type="transmembrane region" description="Helical" evidence="1">
    <location>
        <begin position="201"/>
        <end position="221"/>
    </location>
</feature>
<dbReference type="Proteomes" id="UP000007058">
    <property type="component" value="Chromosome"/>
</dbReference>
<organism evidence="3 4">
    <name type="scientific">Paramagnetospirillum magneticum (strain ATCC 700264 / AMB-1)</name>
    <name type="common">Magnetospirillum magneticum</name>
    <dbReference type="NCBI Taxonomy" id="342108"/>
    <lineage>
        <taxon>Bacteria</taxon>
        <taxon>Pseudomonadati</taxon>
        <taxon>Pseudomonadota</taxon>
        <taxon>Alphaproteobacteria</taxon>
        <taxon>Rhodospirillales</taxon>
        <taxon>Magnetospirillaceae</taxon>
        <taxon>Paramagnetospirillum</taxon>
    </lineage>
</organism>
<dbReference type="PANTHER" id="PTHR42208:SF1">
    <property type="entry name" value="HEAVY METAL TRANSPORTER"/>
    <property type="match status" value="1"/>
</dbReference>
<sequence length="229" mass="23259">MGGELDYTLAFMAGILGSGHCVGMCGSLVSACFVRMGENGRGALPALAYHGARISIYGLVGLVAAALGLALVSTGIVGKVQGVLQIVAGLVVIALGLDILGWLPRRLPLIGMPMRSFGKYYFAAASKGAVPGAALAGVMNGLMPCALTLAVAVKATAAPQVWQGGALMLAFGLGTLPSMLFVSLVLGCLGSRARGWLLKGAAVVVIALGAATLMQGLRFFAVMKNLPNW</sequence>
<dbReference type="AlphaFoldDB" id="Q2W361"/>
<dbReference type="OrthoDB" id="5574095at2"/>
<dbReference type="EMBL" id="AP007255">
    <property type="protein sequence ID" value="BAE51714.1"/>
    <property type="molecule type" value="Genomic_DNA"/>
</dbReference>
<keyword evidence="1" id="KW-0812">Transmembrane</keyword>
<dbReference type="InterPro" id="IPR039447">
    <property type="entry name" value="UreH-like_TM_dom"/>
</dbReference>
<feature type="transmembrane region" description="Helical" evidence="1">
    <location>
        <begin position="124"/>
        <end position="153"/>
    </location>
</feature>
<feature type="transmembrane region" description="Helical" evidence="1">
    <location>
        <begin position="83"/>
        <end position="103"/>
    </location>
</feature>
<name>Q2W361_PARM1</name>
<keyword evidence="1" id="KW-0472">Membrane</keyword>
<dbReference type="Pfam" id="PF13386">
    <property type="entry name" value="DsbD_2"/>
    <property type="match status" value="1"/>
</dbReference>
<evidence type="ECO:0000259" key="2">
    <source>
        <dbReference type="Pfam" id="PF13386"/>
    </source>
</evidence>
<proteinExistence type="predicted"/>
<reference evidence="3 4" key="1">
    <citation type="journal article" date="2005" name="DNA Res.">
        <title>Complete genome sequence of the facultative anaerobic magnetotactic bacterium Magnetospirillum sp. strain AMB-1.</title>
        <authorList>
            <person name="Matsunaga T."/>
            <person name="Okamura Y."/>
            <person name="Fukuda Y."/>
            <person name="Wahyudi A.T."/>
            <person name="Murase Y."/>
            <person name="Takeyama H."/>
        </authorList>
    </citation>
    <scope>NUCLEOTIDE SEQUENCE [LARGE SCALE GENOMIC DNA]</scope>
    <source>
        <strain evidence="4">ATCC 700264 / AMB-1</strain>
    </source>
</reference>
<feature type="transmembrane region" description="Helical" evidence="1">
    <location>
        <begin position="165"/>
        <end position="189"/>
    </location>
</feature>
<dbReference type="KEGG" id="mag:amb2910"/>
<feature type="transmembrane region" description="Helical" evidence="1">
    <location>
        <begin position="12"/>
        <end position="34"/>
    </location>
</feature>
<dbReference type="STRING" id="342108.amb2910"/>
<keyword evidence="1" id="KW-1133">Transmembrane helix</keyword>
<evidence type="ECO:0000313" key="4">
    <source>
        <dbReference type="Proteomes" id="UP000007058"/>
    </source>
</evidence>
<gene>
    <name evidence="3" type="ordered locus">amb2910</name>
</gene>
<evidence type="ECO:0000313" key="3">
    <source>
        <dbReference type="EMBL" id="BAE51714.1"/>
    </source>
</evidence>
<dbReference type="PANTHER" id="PTHR42208">
    <property type="entry name" value="HEAVY METAL TRANSPORTER-RELATED"/>
    <property type="match status" value="1"/>
</dbReference>
<feature type="domain" description="Urease accessory protein UreH-like transmembrane" evidence="2">
    <location>
        <begin position="10"/>
        <end position="210"/>
    </location>
</feature>